<dbReference type="InterPro" id="IPR053032">
    <property type="entry name" value="BAH_domain-containing"/>
</dbReference>
<dbReference type="PANTHER" id="PTHR46576:SF1">
    <property type="entry name" value="BROMO ADJACENT HOMOLOGY DOMAIN-CONTAINING 1 PROTEIN"/>
    <property type="match status" value="1"/>
</dbReference>
<accession>A0A8J2PHN0</accession>
<dbReference type="InterPro" id="IPR001025">
    <property type="entry name" value="BAH_dom"/>
</dbReference>
<dbReference type="Proteomes" id="UP000708208">
    <property type="component" value="Unassembled WGS sequence"/>
</dbReference>
<evidence type="ECO:0000313" key="3">
    <source>
        <dbReference type="Proteomes" id="UP000708208"/>
    </source>
</evidence>
<keyword evidence="3" id="KW-1185">Reference proteome</keyword>
<dbReference type="PANTHER" id="PTHR46576">
    <property type="entry name" value="BROMO ADJACENT HOMOLOGY DOMAIN-CONTAINING 1 PROTEIN"/>
    <property type="match status" value="1"/>
</dbReference>
<organism evidence="2 3">
    <name type="scientific">Allacma fusca</name>
    <dbReference type="NCBI Taxonomy" id="39272"/>
    <lineage>
        <taxon>Eukaryota</taxon>
        <taxon>Metazoa</taxon>
        <taxon>Ecdysozoa</taxon>
        <taxon>Arthropoda</taxon>
        <taxon>Hexapoda</taxon>
        <taxon>Collembola</taxon>
        <taxon>Symphypleona</taxon>
        <taxon>Sminthuridae</taxon>
        <taxon>Allacma</taxon>
    </lineage>
</organism>
<dbReference type="GO" id="GO:0005677">
    <property type="term" value="C:chromatin silencing complex"/>
    <property type="evidence" value="ECO:0007669"/>
    <property type="project" value="TreeGrafter"/>
</dbReference>
<dbReference type="GO" id="GO:0045892">
    <property type="term" value="P:negative regulation of DNA-templated transcription"/>
    <property type="evidence" value="ECO:0007669"/>
    <property type="project" value="TreeGrafter"/>
</dbReference>
<reference evidence="2" key="1">
    <citation type="submission" date="2021-06" db="EMBL/GenBank/DDBJ databases">
        <authorList>
            <person name="Hodson N. C."/>
            <person name="Mongue J. A."/>
            <person name="Jaron S. K."/>
        </authorList>
    </citation>
    <scope>NUCLEOTIDE SEQUENCE</scope>
</reference>
<feature type="non-terminal residue" evidence="2">
    <location>
        <position position="1"/>
    </location>
</feature>
<evidence type="ECO:0000313" key="2">
    <source>
        <dbReference type="EMBL" id="CAG7815605.1"/>
    </source>
</evidence>
<evidence type="ECO:0000259" key="1">
    <source>
        <dbReference type="PROSITE" id="PS51038"/>
    </source>
</evidence>
<feature type="domain" description="BAH" evidence="1">
    <location>
        <begin position="175"/>
        <end position="266"/>
    </location>
</feature>
<dbReference type="EMBL" id="CAJVCH010348233">
    <property type="protein sequence ID" value="CAG7815605.1"/>
    <property type="molecule type" value="Genomic_DNA"/>
</dbReference>
<dbReference type="PROSITE" id="PS51038">
    <property type="entry name" value="BAH"/>
    <property type="match status" value="1"/>
</dbReference>
<proteinExistence type="predicted"/>
<protein>
    <recommendedName>
        <fullName evidence="1">BAH domain-containing protein</fullName>
    </recommendedName>
</protein>
<name>A0A8J2PHN0_9HEXA</name>
<gene>
    <name evidence="2" type="ORF">AFUS01_LOCUS26272</name>
</gene>
<dbReference type="GO" id="GO:0003682">
    <property type="term" value="F:chromatin binding"/>
    <property type="evidence" value="ECO:0007669"/>
    <property type="project" value="InterPro"/>
</dbReference>
<comment type="caution">
    <text evidence="2">The sequence shown here is derived from an EMBL/GenBank/DDBJ whole genome shotgun (WGS) entry which is preliminary data.</text>
</comment>
<dbReference type="GO" id="GO:0000976">
    <property type="term" value="F:transcription cis-regulatory region binding"/>
    <property type="evidence" value="ECO:0007669"/>
    <property type="project" value="TreeGrafter"/>
</dbReference>
<sequence>MSSPGSGSSSSSGNSQVILRIPKVSGSVGCGSNQATSSMSATGGYRSSLVMVRGGMSSDISGNRDRLRYSDYATLGSSISFDRNLVIGESSGKYRAQIAGSMAFNALKKRAIVKPLSPNVMNGALHSMLMARRQPKWSNGWRFEGDPFEAKVYLTNDDQPVIRRCYPAMRHDGGDVIQARDCVLLKSGPRKTDLPFVAKVAALWENPVDGEMMFSLLWYYRPEHTEIGRTREDMPDEIFASKHRDCNSVATIEDRCYVLTLNEYCR</sequence>
<dbReference type="OrthoDB" id="1922186at2759"/>
<dbReference type="Pfam" id="PF01426">
    <property type="entry name" value="BAH"/>
    <property type="match status" value="1"/>
</dbReference>
<dbReference type="AlphaFoldDB" id="A0A8J2PHN0"/>
<dbReference type="GO" id="GO:0031507">
    <property type="term" value="P:heterochromatin formation"/>
    <property type="evidence" value="ECO:0007669"/>
    <property type="project" value="TreeGrafter"/>
</dbReference>